<accession>A0A443SE22</accession>
<dbReference type="OrthoDB" id="6478865at2759"/>
<dbReference type="EMBL" id="NCKV01003396">
    <property type="protein sequence ID" value="RWS25770.1"/>
    <property type="molecule type" value="Genomic_DNA"/>
</dbReference>
<dbReference type="AlphaFoldDB" id="A0A443SE22"/>
<sequence>MVTLLGSNNVADTQCCFAEIKIKSLLVPERIENGTEDSVILDCIYTWDEDDGKTLVVKWFLDNDPEPIYQWIPEYDSRNPSKRYEQKINMDFAVHSISKNVQLTKYRAINIIRPSTELSGMYSCHVMSLLSQDSREKKMLVYVCEIN</sequence>
<dbReference type="VEuPathDB" id="VectorBase:LDEU006270"/>
<keyword evidence="2" id="KW-1185">Reference proteome</keyword>
<dbReference type="STRING" id="299467.A0A443SE22"/>
<evidence type="ECO:0008006" key="3">
    <source>
        <dbReference type="Google" id="ProtNLM"/>
    </source>
</evidence>
<evidence type="ECO:0000313" key="1">
    <source>
        <dbReference type="EMBL" id="RWS25770.1"/>
    </source>
</evidence>
<dbReference type="Proteomes" id="UP000288716">
    <property type="component" value="Unassembled WGS sequence"/>
</dbReference>
<dbReference type="Gene3D" id="2.60.40.10">
    <property type="entry name" value="Immunoglobulins"/>
    <property type="match status" value="1"/>
</dbReference>
<organism evidence="1 2">
    <name type="scientific">Leptotrombidium deliense</name>
    <dbReference type="NCBI Taxonomy" id="299467"/>
    <lineage>
        <taxon>Eukaryota</taxon>
        <taxon>Metazoa</taxon>
        <taxon>Ecdysozoa</taxon>
        <taxon>Arthropoda</taxon>
        <taxon>Chelicerata</taxon>
        <taxon>Arachnida</taxon>
        <taxon>Acari</taxon>
        <taxon>Acariformes</taxon>
        <taxon>Trombidiformes</taxon>
        <taxon>Prostigmata</taxon>
        <taxon>Anystina</taxon>
        <taxon>Parasitengona</taxon>
        <taxon>Trombiculoidea</taxon>
        <taxon>Trombiculidae</taxon>
        <taxon>Leptotrombidium</taxon>
    </lineage>
</organism>
<comment type="caution">
    <text evidence="1">The sequence shown here is derived from an EMBL/GenBank/DDBJ whole genome shotgun (WGS) entry which is preliminary data.</text>
</comment>
<protein>
    <recommendedName>
        <fullName evidence="3">Ig-like domain-containing protein</fullName>
    </recommendedName>
</protein>
<dbReference type="SUPFAM" id="SSF48726">
    <property type="entry name" value="Immunoglobulin"/>
    <property type="match status" value="1"/>
</dbReference>
<name>A0A443SE22_9ACAR</name>
<dbReference type="PANTHER" id="PTHR21261">
    <property type="entry name" value="BEAT PROTEIN"/>
    <property type="match status" value="1"/>
</dbReference>
<dbReference type="InterPro" id="IPR013783">
    <property type="entry name" value="Ig-like_fold"/>
</dbReference>
<reference evidence="1 2" key="1">
    <citation type="journal article" date="2018" name="Gigascience">
        <title>Genomes of trombidid mites reveal novel predicted allergens and laterally-transferred genes associated with secondary metabolism.</title>
        <authorList>
            <person name="Dong X."/>
            <person name="Chaisiri K."/>
            <person name="Xia D."/>
            <person name="Armstrong S.D."/>
            <person name="Fang Y."/>
            <person name="Donnelly M.J."/>
            <person name="Kadowaki T."/>
            <person name="McGarry J.W."/>
            <person name="Darby A.C."/>
            <person name="Makepeace B.L."/>
        </authorList>
    </citation>
    <scope>NUCLEOTIDE SEQUENCE [LARGE SCALE GENOMIC DNA]</scope>
    <source>
        <strain evidence="1">UoL-UT</strain>
    </source>
</reference>
<gene>
    <name evidence="1" type="ORF">B4U80_09388</name>
</gene>
<evidence type="ECO:0000313" key="2">
    <source>
        <dbReference type="Proteomes" id="UP000288716"/>
    </source>
</evidence>
<dbReference type="PANTHER" id="PTHR21261:SF2">
    <property type="entry name" value="GH04238P-RELATED"/>
    <property type="match status" value="1"/>
</dbReference>
<dbReference type="InterPro" id="IPR036179">
    <property type="entry name" value="Ig-like_dom_sf"/>
</dbReference>
<proteinExistence type="predicted"/>